<comment type="caution">
    <text evidence="1">The sequence shown here is derived from an EMBL/GenBank/DDBJ whole genome shotgun (WGS) entry which is preliminary data.</text>
</comment>
<name>A0A016U5I2_9BILA</name>
<gene>
    <name evidence="1" type="primary">Acey_s0055.g2612</name>
    <name evidence="1" type="ORF">Y032_0055g2612</name>
</gene>
<sequence length="74" mass="8183">MVRAAGYPIDYVVLRDAGRKSWFANRVSLGYAFMNPNPGVHYSGPSSSRLAPLLAPSRSLESRLESRLFSAVLR</sequence>
<reference evidence="2" key="1">
    <citation type="journal article" date="2015" name="Nat. Genet.">
        <title>The genome and transcriptome of the zoonotic hookworm Ancylostoma ceylanicum identify infection-specific gene families.</title>
        <authorList>
            <person name="Schwarz E.M."/>
            <person name="Hu Y."/>
            <person name="Antoshechkin I."/>
            <person name="Miller M.M."/>
            <person name="Sternberg P.W."/>
            <person name="Aroian R.V."/>
        </authorList>
    </citation>
    <scope>NUCLEOTIDE SEQUENCE</scope>
    <source>
        <strain evidence="2">HY135</strain>
    </source>
</reference>
<accession>A0A016U5I2</accession>
<organism evidence="1 2">
    <name type="scientific">Ancylostoma ceylanicum</name>
    <dbReference type="NCBI Taxonomy" id="53326"/>
    <lineage>
        <taxon>Eukaryota</taxon>
        <taxon>Metazoa</taxon>
        <taxon>Ecdysozoa</taxon>
        <taxon>Nematoda</taxon>
        <taxon>Chromadorea</taxon>
        <taxon>Rhabditida</taxon>
        <taxon>Rhabditina</taxon>
        <taxon>Rhabditomorpha</taxon>
        <taxon>Strongyloidea</taxon>
        <taxon>Ancylostomatidae</taxon>
        <taxon>Ancylostomatinae</taxon>
        <taxon>Ancylostoma</taxon>
    </lineage>
</organism>
<dbReference type="EMBL" id="JARK01001391">
    <property type="protein sequence ID" value="EYC10539.1"/>
    <property type="molecule type" value="Genomic_DNA"/>
</dbReference>
<protein>
    <submittedName>
        <fullName evidence="1">Uncharacterized protein</fullName>
    </submittedName>
</protein>
<dbReference type="Proteomes" id="UP000024635">
    <property type="component" value="Unassembled WGS sequence"/>
</dbReference>
<dbReference type="AlphaFoldDB" id="A0A016U5I2"/>
<evidence type="ECO:0000313" key="2">
    <source>
        <dbReference type="Proteomes" id="UP000024635"/>
    </source>
</evidence>
<proteinExistence type="predicted"/>
<keyword evidence="2" id="KW-1185">Reference proteome</keyword>
<evidence type="ECO:0000313" key="1">
    <source>
        <dbReference type="EMBL" id="EYC10539.1"/>
    </source>
</evidence>